<name>A0A918EUN1_9ACTN</name>
<reference evidence="2" key="2">
    <citation type="submission" date="2020-09" db="EMBL/GenBank/DDBJ databases">
        <authorList>
            <person name="Sun Q."/>
            <person name="Ohkuma M."/>
        </authorList>
    </citation>
    <scope>NUCLEOTIDE SEQUENCE</scope>
    <source>
        <strain evidence="2">JCM 4403</strain>
    </source>
</reference>
<evidence type="ECO:0000313" key="2">
    <source>
        <dbReference type="EMBL" id="GGQ74283.1"/>
    </source>
</evidence>
<keyword evidence="3" id="KW-1185">Reference proteome</keyword>
<feature type="region of interest" description="Disordered" evidence="1">
    <location>
        <begin position="73"/>
        <end position="92"/>
    </location>
</feature>
<dbReference type="AlphaFoldDB" id="A0A918EUN1"/>
<comment type="caution">
    <text evidence="2">The sequence shown here is derived from an EMBL/GenBank/DDBJ whole genome shotgun (WGS) entry which is preliminary data.</text>
</comment>
<organism evidence="2 3">
    <name type="scientific">Streptomyces pilosus</name>
    <dbReference type="NCBI Taxonomy" id="28893"/>
    <lineage>
        <taxon>Bacteria</taxon>
        <taxon>Bacillati</taxon>
        <taxon>Actinomycetota</taxon>
        <taxon>Actinomycetes</taxon>
        <taxon>Kitasatosporales</taxon>
        <taxon>Streptomycetaceae</taxon>
        <taxon>Streptomyces</taxon>
    </lineage>
</organism>
<dbReference type="RefSeq" id="WP_189557469.1">
    <property type="nucleotide sequence ID" value="NZ_BMTU01000003.1"/>
</dbReference>
<proteinExistence type="predicted"/>
<feature type="compositionally biased region" description="Low complexity" evidence="1">
    <location>
        <begin position="81"/>
        <end position="92"/>
    </location>
</feature>
<protein>
    <submittedName>
        <fullName evidence="2">Uncharacterized protein</fullName>
    </submittedName>
</protein>
<dbReference type="EMBL" id="BMTU01000003">
    <property type="protein sequence ID" value="GGQ74283.1"/>
    <property type="molecule type" value="Genomic_DNA"/>
</dbReference>
<gene>
    <name evidence="2" type="ORF">GCM10010280_20930</name>
</gene>
<reference evidence="2" key="1">
    <citation type="journal article" date="2014" name="Int. J. Syst. Evol. Microbiol.">
        <title>Complete genome sequence of Corynebacterium casei LMG S-19264T (=DSM 44701T), isolated from a smear-ripened cheese.</title>
        <authorList>
            <consortium name="US DOE Joint Genome Institute (JGI-PGF)"/>
            <person name="Walter F."/>
            <person name="Albersmeier A."/>
            <person name="Kalinowski J."/>
            <person name="Ruckert C."/>
        </authorList>
    </citation>
    <scope>NUCLEOTIDE SEQUENCE</scope>
    <source>
        <strain evidence="2">JCM 4403</strain>
    </source>
</reference>
<evidence type="ECO:0000313" key="3">
    <source>
        <dbReference type="Proteomes" id="UP000656732"/>
    </source>
</evidence>
<accession>A0A918EUN1</accession>
<dbReference type="Proteomes" id="UP000656732">
    <property type="component" value="Unassembled WGS sequence"/>
</dbReference>
<evidence type="ECO:0000256" key="1">
    <source>
        <dbReference type="SAM" id="MobiDB-lite"/>
    </source>
</evidence>
<sequence>MAAGPTSTTQRLGGAVGPAVLVAVAGPAASVAGLRTARLAAAVGTVAGLRTARLAAAVGTVVTALVALRFTRPAAPPPAAPGAAPRTARVPG</sequence>